<accession>A0A0N5D8D3</accession>
<reference evidence="2 3" key="2">
    <citation type="submission" date="2018-11" db="EMBL/GenBank/DDBJ databases">
        <authorList>
            <consortium name="Pathogen Informatics"/>
        </authorList>
    </citation>
    <scope>NUCLEOTIDE SEQUENCE [LARGE SCALE GENOMIC DNA]</scope>
</reference>
<evidence type="ECO:0000256" key="1">
    <source>
        <dbReference type="SAM" id="MobiDB-lite"/>
    </source>
</evidence>
<evidence type="ECO:0000313" key="2">
    <source>
        <dbReference type="EMBL" id="VDN06977.1"/>
    </source>
</evidence>
<sequence>MGEPSFLCTTECGSKRRRIESASERLVVSTERTSDKQTGSNGFLGYFIRFLSPVTNLFRPSCRVPKTDVNCNSRLNAISEHLSHLSVNAYTPISEGISKDHGENEIITIDCEDSQLYSSFPTEDGGYPVENINHTFTEEKENNRRMELTATESANIIENKSDKSTETQNWDTHQENSSEDILNLESPSPQPEHSVSQQISPIISPAGSLLLMLACSSISKDRWERRRTSSSNRHISLRRYTPFKNFSVNNKVRRFN</sequence>
<feature type="compositionally biased region" description="Polar residues" evidence="1">
    <location>
        <begin position="185"/>
        <end position="195"/>
    </location>
</feature>
<dbReference type="STRING" id="103827.A0A0N5D8D3"/>
<evidence type="ECO:0000313" key="4">
    <source>
        <dbReference type="WBParaSite" id="TCLT_0000936201-mRNA-1"/>
    </source>
</evidence>
<dbReference type="EMBL" id="UYYF01004780">
    <property type="protein sequence ID" value="VDN06977.1"/>
    <property type="molecule type" value="Genomic_DNA"/>
</dbReference>
<organism evidence="4">
    <name type="scientific">Thelazia callipaeda</name>
    <name type="common">Oriental eyeworm</name>
    <name type="synonym">Parasitic nematode</name>
    <dbReference type="NCBI Taxonomy" id="103827"/>
    <lineage>
        <taxon>Eukaryota</taxon>
        <taxon>Metazoa</taxon>
        <taxon>Ecdysozoa</taxon>
        <taxon>Nematoda</taxon>
        <taxon>Chromadorea</taxon>
        <taxon>Rhabditida</taxon>
        <taxon>Spirurina</taxon>
        <taxon>Spiruromorpha</taxon>
        <taxon>Thelazioidea</taxon>
        <taxon>Thelaziidae</taxon>
        <taxon>Thelazia</taxon>
    </lineage>
</organism>
<proteinExistence type="predicted"/>
<dbReference type="WBParaSite" id="TCLT_0000936201-mRNA-1">
    <property type="protein sequence ID" value="TCLT_0000936201-mRNA-1"/>
    <property type="gene ID" value="TCLT_0000936201"/>
</dbReference>
<feature type="region of interest" description="Disordered" evidence="1">
    <location>
        <begin position="151"/>
        <end position="198"/>
    </location>
</feature>
<keyword evidence="3" id="KW-1185">Reference proteome</keyword>
<protein>
    <submittedName>
        <fullName evidence="2 4">Uncharacterized protein</fullName>
    </submittedName>
</protein>
<dbReference type="AlphaFoldDB" id="A0A0N5D8D3"/>
<gene>
    <name evidence="2" type="ORF">TCLT_LOCUS9351</name>
</gene>
<dbReference type="Proteomes" id="UP000276776">
    <property type="component" value="Unassembled WGS sequence"/>
</dbReference>
<name>A0A0N5D8D3_THECL</name>
<reference evidence="4" key="1">
    <citation type="submission" date="2017-02" db="UniProtKB">
        <authorList>
            <consortium name="WormBaseParasite"/>
        </authorList>
    </citation>
    <scope>IDENTIFICATION</scope>
</reference>
<evidence type="ECO:0000313" key="3">
    <source>
        <dbReference type="Proteomes" id="UP000276776"/>
    </source>
</evidence>